<evidence type="ECO:0000256" key="13">
    <source>
        <dbReference type="ARBA" id="ARBA00049940"/>
    </source>
</evidence>
<reference evidence="15 16" key="1">
    <citation type="submission" date="2015-03" db="EMBL/GenBank/DDBJ databases">
        <title>Genome Assembly of Staphylococcus cohnii subsp. cohnii strain G22B2.</title>
        <authorList>
            <person name="Nair G."/>
            <person name="Kaur G."/>
            <person name="Khatri I."/>
            <person name="Singh N.K."/>
            <person name="Sathyabama S."/>
            <person name="Maurya S.K."/>
            <person name="Subramanian S."/>
            <person name="Agrewala J.N."/>
            <person name="Mayilraj S."/>
        </authorList>
    </citation>
    <scope>NUCLEOTIDE SEQUENCE [LARGE SCALE GENOMIC DNA]</scope>
    <source>
        <strain evidence="15 16">G22B2</strain>
    </source>
</reference>
<evidence type="ECO:0000256" key="8">
    <source>
        <dbReference type="ARBA" id="ARBA00023065"/>
    </source>
</evidence>
<dbReference type="PATRIC" id="fig|74704.6.peg.2054"/>
<evidence type="ECO:0000313" key="15">
    <source>
        <dbReference type="EMBL" id="KKI62712.1"/>
    </source>
</evidence>
<feature type="transmembrane region" description="Helical" evidence="14">
    <location>
        <begin position="35"/>
        <end position="55"/>
    </location>
</feature>
<dbReference type="PANTHER" id="PTHR28259">
    <property type="entry name" value="FLUORIDE EXPORT PROTEIN 1-RELATED"/>
    <property type="match status" value="1"/>
</dbReference>
<evidence type="ECO:0000256" key="9">
    <source>
        <dbReference type="ARBA" id="ARBA00023136"/>
    </source>
</evidence>
<dbReference type="EMBL" id="LAKJ01000037">
    <property type="protein sequence ID" value="KKI62712.1"/>
    <property type="molecule type" value="Genomic_DNA"/>
</dbReference>
<feature type="binding site" evidence="14">
    <location>
        <position position="74"/>
    </location>
    <ligand>
        <name>Na(+)</name>
        <dbReference type="ChEBI" id="CHEBI:29101"/>
        <note>structural</note>
    </ligand>
</feature>
<comment type="caution">
    <text evidence="15">The sequence shown here is derived from an EMBL/GenBank/DDBJ whole genome shotgun (WGS) entry which is preliminary data.</text>
</comment>
<dbReference type="GO" id="GO:0062054">
    <property type="term" value="F:fluoride channel activity"/>
    <property type="evidence" value="ECO:0007669"/>
    <property type="project" value="UniProtKB-UniRule"/>
</dbReference>
<evidence type="ECO:0000256" key="14">
    <source>
        <dbReference type="HAMAP-Rule" id="MF_00454"/>
    </source>
</evidence>
<protein>
    <recommendedName>
        <fullName evidence="14">Fluoride-specific ion channel FluC</fullName>
    </recommendedName>
</protein>
<evidence type="ECO:0000256" key="6">
    <source>
        <dbReference type="ARBA" id="ARBA00022989"/>
    </source>
</evidence>
<dbReference type="RefSeq" id="WP_019468068.1">
    <property type="nucleotide sequence ID" value="NZ_LAKJ01000037.1"/>
</dbReference>
<evidence type="ECO:0000256" key="3">
    <source>
        <dbReference type="ARBA" id="ARBA00022475"/>
    </source>
</evidence>
<evidence type="ECO:0000313" key="16">
    <source>
        <dbReference type="Proteomes" id="UP000034455"/>
    </source>
</evidence>
<feature type="binding site" evidence="14">
    <location>
        <position position="71"/>
    </location>
    <ligand>
        <name>Na(+)</name>
        <dbReference type="ChEBI" id="CHEBI:29101"/>
        <note>structural</note>
    </ligand>
</feature>
<keyword evidence="9 14" id="KW-0472">Membrane</keyword>
<dbReference type="GO" id="GO:0046872">
    <property type="term" value="F:metal ion binding"/>
    <property type="evidence" value="ECO:0007669"/>
    <property type="project" value="UniProtKB-KW"/>
</dbReference>
<dbReference type="PANTHER" id="PTHR28259:SF16">
    <property type="entry name" value="FLUORIDE-SPECIFIC ION CHANNEL FLUC 2"/>
    <property type="match status" value="1"/>
</dbReference>
<keyword evidence="7 14" id="KW-0915">Sodium</keyword>
<keyword evidence="6 14" id="KW-1133">Transmembrane helix</keyword>
<comment type="activity regulation">
    <text evidence="14">Na(+) is not transported, but it plays an essential structural role and its presence is essential for fluoride channel function.</text>
</comment>
<dbReference type="GO" id="GO:0140114">
    <property type="term" value="P:cellular detoxification of fluoride"/>
    <property type="evidence" value="ECO:0007669"/>
    <property type="project" value="UniProtKB-UniRule"/>
</dbReference>
<dbReference type="GO" id="GO:0005886">
    <property type="term" value="C:plasma membrane"/>
    <property type="evidence" value="ECO:0007669"/>
    <property type="project" value="UniProtKB-SubCell"/>
</dbReference>
<dbReference type="Proteomes" id="UP000034455">
    <property type="component" value="Unassembled WGS sequence"/>
</dbReference>
<dbReference type="AlphaFoldDB" id="A0A0M2NRQ1"/>
<dbReference type="NCBIfam" id="NF010797">
    <property type="entry name" value="PRK14201.1"/>
    <property type="match status" value="1"/>
</dbReference>
<comment type="subcellular location">
    <subcellularLocation>
        <location evidence="1 14">Cell membrane</location>
        <topology evidence="1 14">Multi-pass membrane protein</topology>
    </subcellularLocation>
</comment>
<comment type="catalytic activity">
    <reaction evidence="12">
        <text>fluoride(in) = fluoride(out)</text>
        <dbReference type="Rhea" id="RHEA:76159"/>
        <dbReference type="ChEBI" id="CHEBI:17051"/>
    </reaction>
    <physiologicalReaction direction="left-to-right" evidence="12">
        <dbReference type="Rhea" id="RHEA:76160"/>
    </physiologicalReaction>
</comment>
<comment type="similarity">
    <text evidence="11 14">Belongs to the fluoride channel Fluc/FEX (TC 1.A.43) family.</text>
</comment>
<evidence type="ECO:0000256" key="5">
    <source>
        <dbReference type="ARBA" id="ARBA00022723"/>
    </source>
</evidence>
<evidence type="ECO:0000256" key="10">
    <source>
        <dbReference type="ARBA" id="ARBA00023303"/>
    </source>
</evidence>
<evidence type="ECO:0000256" key="1">
    <source>
        <dbReference type="ARBA" id="ARBA00004651"/>
    </source>
</evidence>
<keyword evidence="5 14" id="KW-0479">Metal-binding</keyword>
<evidence type="ECO:0000256" key="11">
    <source>
        <dbReference type="ARBA" id="ARBA00035120"/>
    </source>
</evidence>
<evidence type="ECO:0000256" key="4">
    <source>
        <dbReference type="ARBA" id="ARBA00022692"/>
    </source>
</evidence>
<keyword evidence="8 14" id="KW-0406">Ion transport</keyword>
<keyword evidence="3 14" id="KW-1003">Cell membrane</keyword>
<proteinExistence type="inferred from homology"/>
<evidence type="ECO:0000256" key="7">
    <source>
        <dbReference type="ARBA" id="ARBA00023053"/>
    </source>
</evidence>
<keyword evidence="2 14" id="KW-0813">Transport</keyword>
<comment type="function">
    <text evidence="13 14">Fluoride-specific ion channel. Important for reducing fluoride concentration in the cell, thus reducing its toxicity.</text>
</comment>
<accession>A0A0M2NRQ1</accession>
<dbReference type="InterPro" id="IPR003691">
    <property type="entry name" value="FluC"/>
</dbReference>
<evidence type="ECO:0000256" key="12">
    <source>
        <dbReference type="ARBA" id="ARBA00035585"/>
    </source>
</evidence>
<name>A0A0M2NRQ1_STACC</name>
<feature type="transmembrane region" description="Helical" evidence="14">
    <location>
        <begin position="5"/>
        <end position="23"/>
    </location>
</feature>
<keyword evidence="10 14" id="KW-0407">Ion channel</keyword>
<keyword evidence="4 14" id="KW-0812">Transmembrane</keyword>
<dbReference type="HAMAP" id="MF_00454">
    <property type="entry name" value="FluC"/>
    <property type="match status" value="1"/>
</dbReference>
<dbReference type="Pfam" id="PF02537">
    <property type="entry name" value="CRCB"/>
    <property type="match status" value="1"/>
</dbReference>
<feature type="transmembrane region" description="Helical" evidence="14">
    <location>
        <begin position="92"/>
        <end position="114"/>
    </location>
</feature>
<sequence length="121" mass="13441">MQYLYIFIGGALGTFIRYLLSFLNTNDGFPSGTFIANIIGAFFMGLLGSLAIRYFRNNPLLKKVMTSGFLGALTTFSTFQFELVGILQQQAYVLFITYALLSYIIGIFVCYIGVKMGAHLS</sequence>
<organism evidence="15 16">
    <name type="scientific">Staphylococcus cohnii subsp. cohnii</name>
    <dbReference type="NCBI Taxonomy" id="74704"/>
    <lineage>
        <taxon>Bacteria</taxon>
        <taxon>Bacillati</taxon>
        <taxon>Bacillota</taxon>
        <taxon>Bacilli</taxon>
        <taxon>Bacillales</taxon>
        <taxon>Staphylococcaceae</taxon>
        <taxon>Staphylococcus</taxon>
        <taxon>Staphylococcus cohnii species complex</taxon>
    </lineage>
</organism>
<evidence type="ECO:0000256" key="2">
    <source>
        <dbReference type="ARBA" id="ARBA00022448"/>
    </source>
</evidence>
<feature type="transmembrane region" description="Helical" evidence="14">
    <location>
        <begin position="67"/>
        <end position="86"/>
    </location>
</feature>
<gene>
    <name evidence="14" type="primary">fluC</name>
    <name evidence="14" type="synonym">crcB</name>
    <name evidence="15" type="ORF">UF66_1997</name>
</gene>